<dbReference type="EMBL" id="BAAALN010000019">
    <property type="protein sequence ID" value="GAA1251379.1"/>
    <property type="molecule type" value="Genomic_DNA"/>
</dbReference>
<dbReference type="PANTHER" id="PTHR35525">
    <property type="entry name" value="BLL6575 PROTEIN"/>
    <property type="match status" value="1"/>
</dbReference>
<dbReference type="SUPFAM" id="SSF160904">
    <property type="entry name" value="Jann2411-like"/>
    <property type="match status" value="1"/>
</dbReference>
<dbReference type="PANTHER" id="PTHR35525:SF3">
    <property type="entry name" value="BLL6575 PROTEIN"/>
    <property type="match status" value="1"/>
</dbReference>
<dbReference type="RefSeq" id="WP_253865377.1">
    <property type="nucleotide sequence ID" value="NZ_BAAALN010000019.1"/>
</dbReference>
<dbReference type="Gene3D" id="1.10.3300.10">
    <property type="entry name" value="Jann2411-like domain"/>
    <property type="match status" value="1"/>
</dbReference>
<gene>
    <name evidence="2" type="ORF">GCM10009676_42730</name>
</gene>
<name>A0ABN1WJ40_9PSEU</name>
<evidence type="ECO:0000313" key="3">
    <source>
        <dbReference type="Proteomes" id="UP001500653"/>
    </source>
</evidence>
<organism evidence="2 3">
    <name type="scientific">Prauserella halophila</name>
    <dbReference type="NCBI Taxonomy" id="185641"/>
    <lineage>
        <taxon>Bacteria</taxon>
        <taxon>Bacillati</taxon>
        <taxon>Actinomycetota</taxon>
        <taxon>Actinomycetes</taxon>
        <taxon>Pseudonocardiales</taxon>
        <taxon>Pseudonocardiaceae</taxon>
        <taxon>Prauserella</taxon>
    </lineage>
</organism>
<feature type="domain" description="Zinc finger CGNR" evidence="1">
    <location>
        <begin position="137"/>
        <end position="180"/>
    </location>
</feature>
<reference evidence="2 3" key="1">
    <citation type="journal article" date="2019" name="Int. J. Syst. Evol. Microbiol.">
        <title>The Global Catalogue of Microorganisms (GCM) 10K type strain sequencing project: providing services to taxonomists for standard genome sequencing and annotation.</title>
        <authorList>
            <consortium name="The Broad Institute Genomics Platform"/>
            <consortium name="The Broad Institute Genome Sequencing Center for Infectious Disease"/>
            <person name="Wu L."/>
            <person name="Ma J."/>
        </authorList>
    </citation>
    <scope>NUCLEOTIDE SEQUENCE [LARGE SCALE GENOMIC DNA]</scope>
    <source>
        <strain evidence="2 3">JCM 13023</strain>
    </source>
</reference>
<dbReference type="InterPro" id="IPR023286">
    <property type="entry name" value="ABATE_dom_sf"/>
</dbReference>
<dbReference type="InterPro" id="IPR021005">
    <property type="entry name" value="Znf_CGNR"/>
</dbReference>
<dbReference type="Pfam" id="PF07336">
    <property type="entry name" value="ABATE"/>
    <property type="match status" value="1"/>
</dbReference>
<protein>
    <recommendedName>
        <fullName evidence="1">Zinc finger CGNR domain-containing protein</fullName>
    </recommendedName>
</protein>
<dbReference type="Proteomes" id="UP001500653">
    <property type="component" value="Unassembled WGS sequence"/>
</dbReference>
<dbReference type="Pfam" id="PF11706">
    <property type="entry name" value="zf-CGNR"/>
    <property type="match status" value="1"/>
</dbReference>
<sequence>MKIDFNRYSGGANAATELVNTSGRVRSHGDALADVAALGEFFAAHGLDHTVHADDLEPAHALRDEVRTALEADEDELARHATAFVTRAGLGPGLHRDADGNWSWHVETSPDATATDTLAVLVGTGLLGALYTLGHDRFRHCTAPDCAGMFVDTSRAGRRRYCMPELCGNRLKVAKHRARQRDRT</sequence>
<dbReference type="InterPro" id="IPR010852">
    <property type="entry name" value="ABATE"/>
</dbReference>
<evidence type="ECO:0000313" key="2">
    <source>
        <dbReference type="EMBL" id="GAA1251379.1"/>
    </source>
</evidence>
<proteinExistence type="predicted"/>
<comment type="caution">
    <text evidence="2">The sequence shown here is derived from an EMBL/GenBank/DDBJ whole genome shotgun (WGS) entry which is preliminary data.</text>
</comment>
<keyword evidence="3" id="KW-1185">Reference proteome</keyword>
<accession>A0ABN1WJ40</accession>
<evidence type="ECO:0000259" key="1">
    <source>
        <dbReference type="Pfam" id="PF11706"/>
    </source>
</evidence>